<dbReference type="GO" id="GO:0005737">
    <property type="term" value="C:cytoplasm"/>
    <property type="evidence" value="ECO:0007669"/>
    <property type="project" value="TreeGrafter"/>
</dbReference>
<dbReference type="GO" id="GO:0005886">
    <property type="term" value="C:plasma membrane"/>
    <property type="evidence" value="ECO:0007669"/>
    <property type="project" value="TreeGrafter"/>
</dbReference>
<dbReference type="EMBL" id="FMZV01000002">
    <property type="protein sequence ID" value="SDC48318.1"/>
    <property type="molecule type" value="Genomic_DNA"/>
</dbReference>
<evidence type="ECO:0000256" key="2">
    <source>
        <dbReference type="ARBA" id="ARBA00023002"/>
    </source>
</evidence>
<reference evidence="5" key="1">
    <citation type="submission" date="2016-10" db="EMBL/GenBank/DDBJ databases">
        <authorList>
            <person name="Varghese N."/>
            <person name="Submissions S."/>
        </authorList>
    </citation>
    <scope>NUCLEOTIDE SEQUENCE [LARGE SCALE GENOMIC DNA]</scope>
    <source>
        <strain evidence="5">CGMCC 1.9108</strain>
    </source>
</reference>
<dbReference type="Gene3D" id="3.50.50.60">
    <property type="entry name" value="FAD/NAD(P)-binding domain"/>
    <property type="match status" value="2"/>
</dbReference>
<sequence length="443" mass="48037">MPGPRLTEFYSDLSIPRSVDVVVVGGGIIGVSTALELADRGVSVLLCEKGQIGAEQSSRNWGWVRLGMRDPREVPLMQASLDIWQDLDARLGRATGFTRSGILFGASGKRGAENLARWMRHVDGMETGARMIEGAEIGRLLPGHQLKTKAALHMPLDGRAEPQWASSAIAEGARDRGAQIVTACAVRSLDVEAGRLSGVYTERGRVACSQVVLAGGAWSRLFAGNADVALPQLRVLNTVLRTSSSPGGPECALRTDAFAIRKRADGGHTIASGHQNTVDIVPDSFRLARSFLPAFRQEWKSLRFRFSRRSLDELRQARCWQPGDVTPFEVTRILDPEPSQKHLRGAWSAARRALPVLERAEIVQSWAGLIDVMPDAIPVISAVRQLPGLWIATGFSGHGFGIGPGAGRLMAELVTGETPVVDPWEFRLSRFTDGSRIAPDPGY</sequence>
<gene>
    <name evidence="4" type="ORF">SAMN04488239_102358</name>
</gene>
<name>A0A1G6LYE5_9RHOB</name>
<keyword evidence="2" id="KW-0560">Oxidoreductase</keyword>
<keyword evidence="5" id="KW-1185">Reference proteome</keyword>
<accession>A0A1G6LYE5</accession>
<dbReference type="Pfam" id="PF01266">
    <property type="entry name" value="DAO"/>
    <property type="match status" value="1"/>
</dbReference>
<dbReference type="Gene3D" id="3.30.9.10">
    <property type="entry name" value="D-Amino Acid Oxidase, subunit A, domain 2"/>
    <property type="match status" value="2"/>
</dbReference>
<dbReference type="InterPro" id="IPR006076">
    <property type="entry name" value="FAD-dep_OxRdtase"/>
</dbReference>
<dbReference type="GO" id="GO:0008718">
    <property type="term" value="F:D-amino-acid dehydrogenase activity"/>
    <property type="evidence" value="ECO:0007669"/>
    <property type="project" value="TreeGrafter"/>
</dbReference>
<evidence type="ECO:0000313" key="4">
    <source>
        <dbReference type="EMBL" id="SDC48318.1"/>
    </source>
</evidence>
<dbReference type="OrthoDB" id="9787190at2"/>
<dbReference type="PANTHER" id="PTHR13847:SF280">
    <property type="entry name" value="D-AMINO ACID DEHYDROGENASE"/>
    <property type="match status" value="1"/>
</dbReference>
<dbReference type="PANTHER" id="PTHR13847">
    <property type="entry name" value="SARCOSINE DEHYDROGENASE-RELATED"/>
    <property type="match status" value="1"/>
</dbReference>
<comment type="similarity">
    <text evidence="1">Belongs to the DadA oxidoreductase family.</text>
</comment>
<dbReference type="RefSeq" id="WP_093027956.1">
    <property type="nucleotide sequence ID" value="NZ_FMZV01000002.1"/>
</dbReference>
<evidence type="ECO:0000256" key="1">
    <source>
        <dbReference type="ARBA" id="ARBA00009410"/>
    </source>
</evidence>
<protein>
    <submittedName>
        <fullName evidence="4">Glycine/D-amino acid oxidase</fullName>
    </submittedName>
</protein>
<dbReference type="STRING" id="639004.SAMN04488239_102358"/>
<proteinExistence type="inferred from homology"/>
<dbReference type="GO" id="GO:0055130">
    <property type="term" value="P:D-alanine catabolic process"/>
    <property type="evidence" value="ECO:0007669"/>
    <property type="project" value="TreeGrafter"/>
</dbReference>
<evidence type="ECO:0000313" key="5">
    <source>
        <dbReference type="Proteomes" id="UP000199628"/>
    </source>
</evidence>
<dbReference type="InterPro" id="IPR036188">
    <property type="entry name" value="FAD/NAD-bd_sf"/>
</dbReference>
<feature type="domain" description="FAD dependent oxidoreductase" evidence="3">
    <location>
        <begin position="20"/>
        <end position="413"/>
    </location>
</feature>
<dbReference type="AlphaFoldDB" id="A0A1G6LYE5"/>
<organism evidence="4 5">
    <name type="scientific">Ruegeria marina</name>
    <dbReference type="NCBI Taxonomy" id="639004"/>
    <lineage>
        <taxon>Bacteria</taxon>
        <taxon>Pseudomonadati</taxon>
        <taxon>Pseudomonadota</taxon>
        <taxon>Alphaproteobacteria</taxon>
        <taxon>Rhodobacterales</taxon>
        <taxon>Roseobacteraceae</taxon>
        <taxon>Ruegeria</taxon>
    </lineage>
</organism>
<dbReference type="SUPFAM" id="SSF51905">
    <property type="entry name" value="FAD/NAD(P)-binding domain"/>
    <property type="match status" value="1"/>
</dbReference>
<dbReference type="Proteomes" id="UP000199628">
    <property type="component" value="Unassembled WGS sequence"/>
</dbReference>
<evidence type="ECO:0000259" key="3">
    <source>
        <dbReference type="Pfam" id="PF01266"/>
    </source>
</evidence>